<dbReference type="SMART" id="SM00355">
    <property type="entry name" value="ZnF_C2H2"/>
    <property type="match status" value="2"/>
</dbReference>
<keyword evidence="1" id="KW-0812">Transmembrane</keyword>
<accession>A0ABR3GFJ6</accession>
<protein>
    <recommendedName>
        <fullName evidence="2">C2H2-type domain-containing protein</fullName>
    </recommendedName>
</protein>
<feature type="transmembrane region" description="Helical" evidence="1">
    <location>
        <begin position="253"/>
        <end position="272"/>
    </location>
</feature>
<keyword evidence="1" id="KW-0472">Membrane</keyword>
<feature type="domain" description="C2H2-type" evidence="2">
    <location>
        <begin position="113"/>
        <end position="140"/>
    </location>
</feature>
<gene>
    <name evidence="3" type="ORF">Q9L58_006406</name>
</gene>
<name>A0ABR3GFJ6_9PEZI</name>
<reference evidence="3 4" key="1">
    <citation type="submission" date="2024-02" db="EMBL/GenBank/DDBJ databases">
        <title>Discinaceae phylogenomics.</title>
        <authorList>
            <person name="Dirks A.C."/>
            <person name="James T.Y."/>
        </authorList>
    </citation>
    <scope>NUCLEOTIDE SEQUENCE [LARGE SCALE GENOMIC DNA]</scope>
    <source>
        <strain evidence="3 4">ACD0624</strain>
    </source>
</reference>
<comment type="caution">
    <text evidence="3">The sequence shown here is derived from an EMBL/GenBank/DDBJ whole genome shotgun (WGS) entry which is preliminary data.</text>
</comment>
<organism evidence="3 4">
    <name type="scientific">Discina gigas</name>
    <dbReference type="NCBI Taxonomy" id="1032678"/>
    <lineage>
        <taxon>Eukaryota</taxon>
        <taxon>Fungi</taxon>
        <taxon>Dikarya</taxon>
        <taxon>Ascomycota</taxon>
        <taxon>Pezizomycotina</taxon>
        <taxon>Pezizomycetes</taxon>
        <taxon>Pezizales</taxon>
        <taxon>Discinaceae</taxon>
        <taxon>Discina</taxon>
    </lineage>
</organism>
<dbReference type="EMBL" id="JBBBZM010000088">
    <property type="protein sequence ID" value="KAL0634680.1"/>
    <property type="molecule type" value="Genomic_DNA"/>
</dbReference>
<evidence type="ECO:0000313" key="4">
    <source>
        <dbReference type="Proteomes" id="UP001447188"/>
    </source>
</evidence>
<keyword evidence="4" id="KW-1185">Reference proteome</keyword>
<proteinExistence type="predicted"/>
<dbReference type="Proteomes" id="UP001447188">
    <property type="component" value="Unassembled WGS sequence"/>
</dbReference>
<sequence length="277" mass="32380">MASKHGSDGSVMFVVALRLMDLPNQHLQNREENLEKPLCGTSLCAYCHIPFSRRAAVIQHYESRICRPFLDRLNIWLVIPRQEVRRIFNTPISLSPSLAIATRRSWDERTQVYKCYLCISDHVGFRTLDDLNHHLTSPAHETKRYKCPYVDCNLPFSTLGGLVQHIETRTCHCITKYDSHHFYVLSEGFVKAPPTPITSESFHGHYIRGMAERTVRDWDYTGVSIRSRFAARGRWAWRWAVELPELFVRRHDIVYMGAVGLVLLLLWVYIWGWTMFR</sequence>
<dbReference type="InterPro" id="IPR013087">
    <property type="entry name" value="Znf_C2H2_type"/>
</dbReference>
<keyword evidence="1" id="KW-1133">Transmembrane helix</keyword>
<dbReference type="Gene3D" id="3.30.160.60">
    <property type="entry name" value="Classic Zinc Finger"/>
    <property type="match status" value="1"/>
</dbReference>
<evidence type="ECO:0000259" key="2">
    <source>
        <dbReference type="SMART" id="SM00355"/>
    </source>
</evidence>
<feature type="domain" description="C2H2-type" evidence="2">
    <location>
        <begin position="145"/>
        <end position="172"/>
    </location>
</feature>
<evidence type="ECO:0000256" key="1">
    <source>
        <dbReference type="SAM" id="Phobius"/>
    </source>
</evidence>
<evidence type="ECO:0000313" key="3">
    <source>
        <dbReference type="EMBL" id="KAL0634680.1"/>
    </source>
</evidence>